<keyword evidence="1" id="KW-0472">Membrane</keyword>
<keyword evidence="1" id="KW-1133">Transmembrane helix</keyword>
<evidence type="ECO:0000313" key="3">
    <source>
        <dbReference type="Proteomes" id="UP000719412"/>
    </source>
</evidence>
<comment type="caution">
    <text evidence="2">The sequence shown here is derived from an EMBL/GenBank/DDBJ whole genome shotgun (WGS) entry which is preliminary data.</text>
</comment>
<dbReference type="EMBL" id="JABDTM020028429">
    <property type="protein sequence ID" value="KAH0808961.1"/>
    <property type="molecule type" value="Genomic_DNA"/>
</dbReference>
<name>A0A8J6H6U2_TENMO</name>
<reference evidence="2" key="1">
    <citation type="journal article" date="2020" name="J Insects Food Feed">
        <title>The yellow mealworm (Tenebrio molitor) genome: a resource for the emerging insects as food and feed industry.</title>
        <authorList>
            <person name="Eriksson T."/>
            <person name="Andere A."/>
            <person name="Kelstrup H."/>
            <person name="Emery V."/>
            <person name="Picard C."/>
        </authorList>
    </citation>
    <scope>NUCLEOTIDE SEQUENCE</scope>
    <source>
        <strain evidence="2">Stoneville</strain>
        <tissue evidence="2">Whole head</tissue>
    </source>
</reference>
<dbReference type="Proteomes" id="UP000719412">
    <property type="component" value="Unassembled WGS sequence"/>
</dbReference>
<proteinExistence type="predicted"/>
<reference evidence="2" key="2">
    <citation type="submission" date="2021-08" db="EMBL/GenBank/DDBJ databases">
        <authorList>
            <person name="Eriksson T."/>
        </authorList>
    </citation>
    <scope>NUCLEOTIDE SEQUENCE</scope>
    <source>
        <strain evidence="2">Stoneville</strain>
        <tissue evidence="2">Whole head</tissue>
    </source>
</reference>
<gene>
    <name evidence="2" type="ORF">GEV33_013830</name>
</gene>
<feature type="transmembrane region" description="Helical" evidence="1">
    <location>
        <begin position="177"/>
        <end position="195"/>
    </location>
</feature>
<protein>
    <submittedName>
        <fullName evidence="2">Uncharacterized protein</fullName>
    </submittedName>
</protein>
<keyword evidence="1" id="KW-0812">Transmembrane</keyword>
<sequence length="236" mass="27247">MPIFNSDNFDYYHLYPIPQNNLTIIPEQPFLMLSSLNHQYEDEPCGAIEDLYICPDKLNPNGEDCVISLILNVKKKKCSLTPIHTPHTITKRLSHNCVLVIPGTTIKKKKKSCESNGYFIIEKPSVIKIPHHCKIKNKESTYINEENSILDDIYQLKKEASSIHTTRIVEYHQSHPVYISILVVLTLAVCCLLLWKLKNRCYKKTTNSTPENPSPEEKIENKPILFSNLRREELDI</sequence>
<evidence type="ECO:0000256" key="1">
    <source>
        <dbReference type="SAM" id="Phobius"/>
    </source>
</evidence>
<keyword evidence="3" id="KW-1185">Reference proteome</keyword>
<accession>A0A8J6H6U2</accession>
<evidence type="ECO:0000313" key="2">
    <source>
        <dbReference type="EMBL" id="KAH0808961.1"/>
    </source>
</evidence>
<dbReference type="AlphaFoldDB" id="A0A8J6H6U2"/>
<organism evidence="2 3">
    <name type="scientific">Tenebrio molitor</name>
    <name type="common">Yellow mealworm beetle</name>
    <dbReference type="NCBI Taxonomy" id="7067"/>
    <lineage>
        <taxon>Eukaryota</taxon>
        <taxon>Metazoa</taxon>
        <taxon>Ecdysozoa</taxon>
        <taxon>Arthropoda</taxon>
        <taxon>Hexapoda</taxon>
        <taxon>Insecta</taxon>
        <taxon>Pterygota</taxon>
        <taxon>Neoptera</taxon>
        <taxon>Endopterygota</taxon>
        <taxon>Coleoptera</taxon>
        <taxon>Polyphaga</taxon>
        <taxon>Cucujiformia</taxon>
        <taxon>Tenebrionidae</taxon>
        <taxon>Tenebrio</taxon>
    </lineage>
</organism>